<feature type="compositionally biased region" description="Polar residues" evidence="1">
    <location>
        <begin position="349"/>
        <end position="358"/>
    </location>
</feature>
<evidence type="ECO:0000256" key="1">
    <source>
        <dbReference type="SAM" id="MobiDB-lite"/>
    </source>
</evidence>
<feature type="non-terminal residue" evidence="2">
    <location>
        <position position="1"/>
    </location>
</feature>
<dbReference type="Proteomes" id="UP001465976">
    <property type="component" value="Unassembled WGS sequence"/>
</dbReference>
<gene>
    <name evidence="2" type="ORF">V5O48_019083</name>
</gene>
<feature type="region of interest" description="Disordered" evidence="1">
    <location>
        <begin position="200"/>
        <end position="261"/>
    </location>
</feature>
<evidence type="ECO:0000313" key="2">
    <source>
        <dbReference type="EMBL" id="KAL0562995.1"/>
    </source>
</evidence>
<proteinExistence type="predicted"/>
<keyword evidence="3" id="KW-1185">Reference proteome</keyword>
<comment type="caution">
    <text evidence="2">The sequence shown here is derived from an EMBL/GenBank/DDBJ whole genome shotgun (WGS) entry which is preliminary data.</text>
</comment>
<feature type="region of interest" description="Disordered" evidence="1">
    <location>
        <begin position="384"/>
        <end position="406"/>
    </location>
</feature>
<organism evidence="2 3">
    <name type="scientific">Marasmius crinis-equi</name>
    <dbReference type="NCBI Taxonomy" id="585013"/>
    <lineage>
        <taxon>Eukaryota</taxon>
        <taxon>Fungi</taxon>
        <taxon>Dikarya</taxon>
        <taxon>Basidiomycota</taxon>
        <taxon>Agaricomycotina</taxon>
        <taxon>Agaricomycetes</taxon>
        <taxon>Agaricomycetidae</taxon>
        <taxon>Agaricales</taxon>
        <taxon>Marasmiineae</taxon>
        <taxon>Marasmiaceae</taxon>
        <taxon>Marasmius</taxon>
    </lineage>
</organism>
<accession>A0ABR3EJF4</accession>
<feature type="region of interest" description="Disordered" evidence="1">
    <location>
        <begin position="439"/>
        <end position="464"/>
    </location>
</feature>
<protein>
    <submittedName>
        <fullName evidence="2">Uncharacterized protein</fullName>
    </submittedName>
</protein>
<feature type="region of interest" description="Disordered" evidence="1">
    <location>
        <begin position="337"/>
        <end position="371"/>
    </location>
</feature>
<evidence type="ECO:0000313" key="3">
    <source>
        <dbReference type="Proteomes" id="UP001465976"/>
    </source>
</evidence>
<sequence length="588" mass="62883">ASNYESAGRKSHVAKVIENLSAVVLYISVFKSGKADIPGDAEELRSHLTELAVDAGQKDEFAQLIAGVKYGRSAARLRGAVYAALAISPLILLTNCELAGNEVKRVDLVQHWMHMGNRYPRVVREIEFMLWACVKRTVDGVMDVRESFKMFTAEAAERLEGSSLGSDDQLFFHQKFGESFDKSKAERVLAAFIEELPESRGTSVSIEGVNTGEREDPGEGSQGLEAGETSKDQGQDAVEGERTNSTLPVTIETPEVKEDIRMGEIDEQASERDGANGISALAEGSEDHSDAVSQEAKLALKTSEETKDTASTADQAPVHDGDVTMGDVNLLEQTGLEESGNGEGVGAPTNCTDATSLPGSDAQREKESQQDGKVIMAEISPFGQVGSVEGGDAEGAARTAEVTEEQLDERPHVISISLTKDTPVATLGDDEDVSMVDPGPPEQTASVQAKGVEDQGQGGHDGENIWAEAGESELQNEGNEISASSGPEATVWIEDVVICVEGDESDSELSESTGSDDDDDSDDTATDSDTDVDHEVAVAAGLKGNTRPTRPRAKAASRTCHESYLFSRVVVSAKWLPSYLEFQGFRYK</sequence>
<feature type="compositionally biased region" description="Acidic residues" evidence="1">
    <location>
        <begin position="503"/>
        <end position="530"/>
    </location>
</feature>
<feature type="compositionally biased region" description="Basic and acidic residues" evidence="1">
    <location>
        <begin position="228"/>
        <end position="242"/>
    </location>
</feature>
<reference evidence="2 3" key="1">
    <citation type="submission" date="2024-02" db="EMBL/GenBank/DDBJ databases">
        <title>A draft genome for the cacao thread blight pathogen Marasmius crinis-equi.</title>
        <authorList>
            <person name="Cohen S.P."/>
            <person name="Baruah I.K."/>
            <person name="Amoako-Attah I."/>
            <person name="Bukari Y."/>
            <person name="Meinhardt L.W."/>
            <person name="Bailey B.A."/>
        </authorList>
    </citation>
    <scope>NUCLEOTIDE SEQUENCE [LARGE SCALE GENOMIC DNA]</scope>
    <source>
        <strain evidence="2 3">GH-76</strain>
    </source>
</reference>
<dbReference type="EMBL" id="JBAHYK010004095">
    <property type="protein sequence ID" value="KAL0562995.1"/>
    <property type="molecule type" value="Genomic_DNA"/>
</dbReference>
<name>A0ABR3EJF4_9AGAR</name>
<feature type="region of interest" description="Disordered" evidence="1">
    <location>
        <begin position="503"/>
        <end position="557"/>
    </location>
</feature>
<feature type="region of interest" description="Disordered" evidence="1">
    <location>
        <begin position="301"/>
        <end position="323"/>
    </location>
</feature>
<feature type="non-terminal residue" evidence="2">
    <location>
        <position position="588"/>
    </location>
</feature>